<feature type="coiled-coil region" evidence="1">
    <location>
        <begin position="22"/>
        <end position="49"/>
    </location>
</feature>
<reference evidence="2 3" key="2">
    <citation type="submission" date="2020-06" db="EMBL/GenBank/DDBJ databases">
        <title>Polyphasic characterization of a Rahnella strain isolated from tree sap.</title>
        <authorList>
            <person name="Kim I.S."/>
        </authorList>
    </citation>
    <scope>NUCLEOTIDE SEQUENCE [LARGE SCALE GENOMIC DNA]</scope>
    <source>
        <strain evidence="2 3">SAP-1</strain>
    </source>
</reference>
<dbReference type="RefSeq" id="WP_169402171.1">
    <property type="nucleotide sequence ID" value="NZ_JAADJU010000003.1"/>
</dbReference>
<comment type="caution">
    <text evidence="2">The sequence shown here is derived from an EMBL/GenBank/DDBJ whole genome shotgun (WGS) entry which is preliminary data.</text>
</comment>
<organism evidence="2 3">
    <name type="scientific">Rouxiella aceris</name>
    <dbReference type="NCBI Taxonomy" id="2703884"/>
    <lineage>
        <taxon>Bacteria</taxon>
        <taxon>Pseudomonadati</taxon>
        <taxon>Pseudomonadota</taxon>
        <taxon>Gammaproteobacteria</taxon>
        <taxon>Enterobacterales</taxon>
        <taxon>Yersiniaceae</taxon>
        <taxon>Rouxiella</taxon>
    </lineage>
</organism>
<accession>A0A848MGJ0</accession>
<keyword evidence="1" id="KW-0175">Coiled coil</keyword>
<dbReference type="AlphaFoldDB" id="A0A848MGJ0"/>
<sequence>MSDHQLTLATLLSIKTRRERGVRSAMARLEQQRVRLEQHKAALLQARRQLWHQWRQCGSNEQVLGPVEWRSYRLQLANYYQQDHDLLAQVEATGDEFMRLQVAIEEQQDLLRQILLEQEKLKILLE</sequence>
<dbReference type="Proteomes" id="UP000585363">
    <property type="component" value="Unassembled WGS sequence"/>
</dbReference>
<reference evidence="2 3" key="1">
    <citation type="submission" date="2020-01" db="EMBL/GenBank/DDBJ databases">
        <authorList>
            <person name="Lee S.D."/>
        </authorList>
    </citation>
    <scope>NUCLEOTIDE SEQUENCE [LARGE SCALE GENOMIC DNA]</scope>
    <source>
        <strain evidence="2 3">SAP-1</strain>
    </source>
</reference>
<keyword evidence="3" id="KW-1185">Reference proteome</keyword>
<evidence type="ECO:0000313" key="3">
    <source>
        <dbReference type="Proteomes" id="UP000585363"/>
    </source>
</evidence>
<evidence type="ECO:0000313" key="2">
    <source>
        <dbReference type="EMBL" id="NMP26466.1"/>
    </source>
</evidence>
<gene>
    <name evidence="2" type="ORF">GW590_06240</name>
</gene>
<evidence type="ECO:0000256" key="1">
    <source>
        <dbReference type="SAM" id="Coils"/>
    </source>
</evidence>
<name>A0A848MGJ0_9GAMM</name>
<proteinExistence type="predicted"/>
<protein>
    <submittedName>
        <fullName evidence="2">Uncharacterized protein</fullName>
    </submittedName>
</protein>
<dbReference type="EMBL" id="JAADJU010000003">
    <property type="protein sequence ID" value="NMP26466.1"/>
    <property type="molecule type" value="Genomic_DNA"/>
</dbReference>